<evidence type="ECO:0000313" key="3">
    <source>
        <dbReference type="Proteomes" id="UP001197974"/>
    </source>
</evidence>
<evidence type="ECO:0000313" key="2">
    <source>
        <dbReference type="EMBL" id="WLR42126.1"/>
    </source>
</evidence>
<dbReference type="Proteomes" id="UP001197974">
    <property type="component" value="Chromosome"/>
</dbReference>
<sequence length="113" mass="11668">MASIGSCRTDKCCVNDAICCDLTFTASMSSTVWMNSTNFSINGTILIENTSSTNDPLDVSLVVSNGGVTTVTVDAGECESVTLAELETISVDASGTGTDTATARVSATLNYCF</sequence>
<name>A0ABY9JRT7_9BACI</name>
<proteinExistence type="predicted"/>
<protein>
    <submittedName>
        <fullName evidence="2">DUF3992 domain-containing protein</fullName>
    </submittedName>
</protein>
<gene>
    <name evidence="2" type="ORF">LC087_15365</name>
</gene>
<dbReference type="RefSeq" id="WP_226540584.1">
    <property type="nucleotide sequence ID" value="NZ_CP129013.1"/>
</dbReference>
<reference evidence="2 3" key="1">
    <citation type="submission" date="2023-06" db="EMBL/GenBank/DDBJ databases">
        <title>Five Gram-positive bacteria isolated from mangrove sediments in Shenzhen, Guangdong, China.</title>
        <authorList>
            <person name="Yu S."/>
            <person name="Zheng W."/>
            <person name="Huang Y."/>
        </authorList>
    </citation>
    <scope>NUCLEOTIDE SEQUENCE [LARGE SCALE GENOMIC DNA]</scope>
    <source>
        <strain evidence="2 3">SaN35-3</strain>
    </source>
</reference>
<dbReference type="InterPro" id="IPR025055">
    <property type="entry name" value="Ena_core"/>
</dbReference>
<evidence type="ECO:0000259" key="1">
    <source>
        <dbReference type="Pfam" id="PF13157"/>
    </source>
</evidence>
<dbReference type="Pfam" id="PF13157">
    <property type="entry name" value="Enas"/>
    <property type="match status" value="1"/>
</dbReference>
<organism evidence="2 3">
    <name type="scientific">Bacillus carboniphilus</name>
    <dbReference type="NCBI Taxonomy" id="86663"/>
    <lineage>
        <taxon>Bacteria</taxon>
        <taxon>Bacillati</taxon>
        <taxon>Bacillota</taxon>
        <taxon>Bacilli</taxon>
        <taxon>Bacillales</taxon>
        <taxon>Bacillaceae</taxon>
        <taxon>Bacillus</taxon>
    </lineage>
</organism>
<keyword evidence="3" id="KW-1185">Reference proteome</keyword>
<dbReference type="EMBL" id="CP129013">
    <property type="protein sequence ID" value="WLR42126.1"/>
    <property type="molecule type" value="Genomic_DNA"/>
</dbReference>
<feature type="domain" description="Endospore appendages core" evidence="1">
    <location>
        <begin position="6"/>
        <end position="113"/>
    </location>
</feature>
<accession>A0ABY9JRT7</accession>